<feature type="transmembrane region" description="Helical" evidence="1">
    <location>
        <begin position="62"/>
        <end position="84"/>
    </location>
</feature>
<keyword evidence="1" id="KW-1133">Transmembrane helix</keyword>
<dbReference type="EMBL" id="HBNR01033304">
    <property type="protein sequence ID" value="CAE4588270.1"/>
    <property type="molecule type" value="Transcribed_RNA"/>
</dbReference>
<feature type="transmembrane region" description="Helical" evidence="1">
    <location>
        <begin position="227"/>
        <end position="251"/>
    </location>
</feature>
<feature type="transmembrane region" description="Helical" evidence="1">
    <location>
        <begin position="429"/>
        <end position="456"/>
    </location>
</feature>
<keyword evidence="1" id="KW-0812">Transmembrane</keyword>
<dbReference type="AlphaFoldDB" id="A0A7S4VK13"/>
<feature type="transmembrane region" description="Helical" evidence="1">
    <location>
        <begin position="271"/>
        <end position="294"/>
    </location>
</feature>
<sequence length="616" mass="65357">MTAAPTWAPPAYEPGPAVRALAVLGAEACSGDLGRCLPPHPDVPPEDREWFAFVMHSSSAPLVLMACGVAAVVVSIPLLCRSLAAPPDKSCSRSQFLAMGLVFLLSCLAAGLSLQSALRAYERGGVSFRHAVDGFREAESMLRYTGDASAKLGRQVRAMNTACPHLEELFSRYVDAKGWDDFRTFQAGAGRHLEECGRLVKEARADIEALPSLLDGIERRTSGWPDFLVFCLLTPAKVFGVGVFLVSFLALLRVSCERKAVATAMGDLSVALGFITMVVLMLTAVCGSAAVLGLTVASGSFCLDPGGALPYLAHRSLHGAVDAGALRAAESYFATDAAPRARATPGAQNLEAARHHAQNATSAMESRRRQLDMLELFCDDVYRMRVRSSLVGLERNTSEAVHLLSGGNVYKHFQQVVGRSICGTALEALILLVVFQAWIGLVVLPLLAAPVLVFLWGDRVQMAPPAYDRLQEAKVAEGRVAFGSTMSGTPTVWPGASPPVVVRFDSALSSITEGNGMSSLQHHPQGFGSQVMNSGSGAMHSGSHVMNSSSSMMHGPVPDSSLMSFVPSKRGPPSMSLQQERHVRWADEVGRSLFGSQASALSSVRSAATPSSSGFG</sequence>
<keyword evidence="1" id="KW-0472">Membrane</keyword>
<proteinExistence type="predicted"/>
<reference evidence="2" key="1">
    <citation type="submission" date="2021-01" db="EMBL/GenBank/DDBJ databases">
        <authorList>
            <person name="Corre E."/>
            <person name="Pelletier E."/>
            <person name="Niang G."/>
            <person name="Scheremetjew M."/>
            <person name="Finn R."/>
            <person name="Kale V."/>
            <person name="Holt S."/>
            <person name="Cochrane G."/>
            <person name="Meng A."/>
            <person name="Brown T."/>
            <person name="Cohen L."/>
        </authorList>
    </citation>
    <scope>NUCLEOTIDE SEQUENCE</scope>
    <source>
        <strain evidence="2">CCMP3105</strain>
    </source>
</reference>
<evidence type="ECO:0000313" key="2">
    <source>
        <dbReference type="EMBL" id="CAE4588270.1"/>
    </source>
</evidence>
<gene>
    <name evidence="2" type="ORF">AMON00008_LOCUS22861</name>
</gene>
<feature type="transmembrane region" description="Helical" evidence="1">
    <location>
        <begin position="96"/>
        <end position="114"/>
    </location>
</feature>
<accession>A0A7S4VK13</accession>
<evidence type="ECO:0000256" key="1">
    <source>
        <dbReference type="SAM" id="Phobius"/>
    </source>
</evidence>
<protein>
    <submittedName>
        <fullName evidence="2">Uncharacterized protein</fullName>
    </submittedName>
</protein>
<name>A0A7S4VK13_9DINO</name>
<organism evidence="2">
    <name type="scientific">Alexandrium monilatum</name>
    <dbReference type="NCBI Taxonomy" id="311494"/>
    <lineage>
        <taxon>Eukaryota</taxon>
        <taxon>Sar</taxon>
        <taxon>Alveolata</taxon>
        <taxon>Dinophyceae</taxon>
        <taxon>Gonyaulacales</taxon>
        <taxon>Pyrocystaceae</taxon>
        <taxon>Alexandrium</taxon>
    </lineage>
</organism>